<feature type="domain" description="Tyrosine specific protein phosphatases" evidence="3">
    <location>
        <begin position="180"/>
        <end position="233"/>
    </location>
</feature>
<feature type="region of interest" description="Disordered" evidence="2">
    <location>
        <begin position="1"/>
        <end position="20"/>
    </location>
</feature>
<evidence type="ECO:0000256" key="2">
    <source>
        <dbReference type="SAM" id="MobiDB-lite"/>
    </source>
</evidence>
<dbReference type="PROSITE" id="PS50056">
    <property type="entry name" value="TYR_PHOSPHATASE_2"/>
    <property type="match status" value="1"/>
</dbReference>
<feature type="compositionally biased region" description="Basic and acidic residues" evidence="2">
    <location>
        <begin position="299"/>
        <end position="312"/>
    </location>
</feature>
<name>A0A7S1CU09_9CHLO</name>
<dbReference type="SUPFAM" id="SSF52799">
    <property type="entry name" value="(Phosphotyrosine protein) phosphatases II"/>
    <property type="match status" value="1"/>
</dbReference>
<dbReference type="InterPro" id="IPR057023">
    <property type="entry name" value="PTP-SAK"/>
</dbReference>
<feature type="compositionally biased region" description="Polar residues" evidence="2">
    <location>
        <begin position="7"/>
        <end position="17"/>
    </location>
</feature>
<feature type="region of interest" description="Disordered" evidence="2">
    <location>
        <begin position="298"/>
        <end position="319"/>
    </location>
</feature>
<dbReference type="GO" id="GO:0016791">
    <property type="term" value="F:phosphatase activity"/>
    <property type="evidence" value="ECO:0007669"/>
    <property type="project" value="UniProtKB-ARBA"/>
</dbReference>
<keyword evidence="1" id="KW-0378">Hydrolase</keyword>
<dbReference type="PANTHER" id="PTHR23339">
    <property type="entry name" value="TYROSINE SPECIFIC PROTEIN PHOSPHATASE AND DUAL SPECIFICITY PROTEIN PHOSPHATASE"/>
    <property type="match status" value="1"/>
</dbReference>
<protein>
    <recommendedName>
        <fullName evidence="3">Tyrosine specific protein phosphatases domain-containing protein</fullName>
    </recommendedName>
</protein>
<sequence>MVDDTTSEISPHGNNGDMSAIHGAFEHRSKVLPRLPQLHPGGVPLDFRGPTPWSNYIIQGRVLAGAYPATISDEETHGILRALLKVGVTTFVCLQAEYNNSVSDMSWKMGKTLRPYIKDAQRMIMDAKKAREGDTAGNDDLKNIHQTRLDLLHLPIVDGSVTSDGAISDLADDCCQRILRGERLYIHCWGGHGRTGSLVALILSRLYGLTALDALHYTQKMHDVRVASQNTASPQTRAQILQVLRIISQSDPKEYSEKFSWPHCTLLPFTALEEQRWLKKIQQDPAMLSRGILKSSQNIHHDDENNDDDSKLIKSVSIV</sequence>
<gene>
    <name evidence="4" type="ORF">POKL1161_LOCUS844</name>
</gene>
<evidence type="ECO:0000313" key="4">
    <source>
        <dbReference type="EMBL" id="CAD8928491.1"/>
    </source>
</evidence>
<reference evidence="4" key="1">
    <citation type="submission" date="2021-01" db="EMBL/GenBank/DDBJ databases">
        <authorList>
            <person name="Corre E."/>
            <person name="Pelletier E."/>
            <person name="Niang G."/>
            <person name="Scheremetjew M."/>
            <person name="Finn R."/>
            <person name="Kale V."/>
            <person name="Holt S."/>
            <person name="Cochrane G."/>
            <person name="Meng A."/>
            <person name="Brown T."/>
            <person name="Cohen L."/>
        </authorList>
    </citation>
    <scope>NUCLEOTIDE SEQUENCE</scope>
    <source>
        <strain evidence="4">CCMP2329</strain>
    </source>
</reference>
<dbReference type="Pfam" id="PF22784">
    <property type="entry name" value="PTP-SAK"/>
    <property type="match status" value="1"/>
</dbReference>
<dbReference type="InterPro" id="IPR050561">
    <property type="entry name" value="PTP"/>
</dbReference>
<dbReference type="InterPro" id="IPR000387">
    <property type="entry name" value="Tyr_Pase_dom"/>
</dbReference>
<dbReference type="InterPro" id="IPR029021">
    <property type="entry name" value="Prot-tyrosine_phosphatase-like"/>
</dbReference>
<evidence type="ECO:0000259" key="3">
    <source>
        <dbReference type="PROSITE" id="PS50056"/>
    </source>
</evidence>
<dbReference type="EMBL" id="HBFV01001215">
    <property type="protein sequence ID" value="CAD8928491.1"/>
    <property type="molecule type" value="Transcribed_RNA"/>
</dbReference>
<evidence type="ECO:0000256" key="1">
    <source>
        <dbReference type="ARBA" id="ARBA00022801"/>
    </source>
</evidence>
<proteinExistence type="predicted"/>
<dbReference type="AlphaFoldDB" id="A0A7S1CU09"/>
<dbReference type="InterPro" id="IPR016130">
    <property type="entry name" value="Tyr_Pase_AS"/>
</dbReference>
<accession>A0A7S1CU09</accession>
<dbReference type="PROSITE" id="PS00383">
    <property type="entry name" value="TYR_PHOSPHATASE_1"/>
    <property type="match status" value="1"/>
</dbReference>
<organism evidence="4">
    <name type="scientific">Picochlorum oklahomense</name>
    <dbReference type="NCBI Taxonomy" id="249345"/>
    <lineage>
        <taxon>Eukaryota</taxon>
        <taxon>Viridiplantae</taxon>
        <taxon>Chlorophyta</taxon>
        <taxon>core chlorophytes</taxon>
        <taxon>Trebouxiophyceae</taxon>
        <taxon>Trebouxiophyceae incertae sedis</taxon>
        <taxon>Picochlorum</taxon>
    </lineage>
</organism>
<dbReference type="Gene3D" id="3.90.190.10">
    <property type="entry name" value="Protein tyrosine phosphatase superfamily"/>
    <property type="match status" value="1"/>
</dbReference>